<dbReference type="Proteomes" id="UP001732700">
    <property type="component" value="Chromosome 5C"/>
</dbReference>
<reference evidence="1" key="2">
    <citation type="submission" date="2025-09" db="UniProtKB">
        <authorList>
            <consortium name="EnsemblPlants"/>
        </authorList>
    </citation>
    <scope>IDENTIFICATION</scope>
</reference>
<proteinExistence type="predicted"/>
<organism evidence="1 2">
    <name type="scientific">Avena sativa</name>
    <name type="common">Oat</name>
    <dbReference type="NCBI Taxonomy" id="4498"/>
    <lineage>
        <taxon>Eukaryota</taxon>
        <taxon>Viridiplantae</taxon>
        <taxon>Streptophyta</taxon>
        <taxon>Embryophyta</taxon>
        <taxon>Tracheophyta</taxon>
        <taxon>Spermatophyta</taxon>
        <taxon>Magnoliopsida</taxon>
        <taxon>Liliopsida</taxon>
        <taxon>Poales</taxon>
        <taxon>Poaceae</taxon>
        <taxon>BOP clade</taxon>
        <taxon>Pooideae</taxon>
        <taxon>Poodae</taxon>
        <taxon>Poeae</taxon>
        <taxon>Poeae Chloroplast Group 1 (Aveneae type)</taxon>
        <taxon>Aveninae</taxon>
        <taxon>Avena</taxon>
    </lineage>
</organism>
<accession>A0ACD5Y588</accession>
<evidence type="ECO:0000313" key="2">
    <source>
        <dbReference type="Proteomes" id="UP001732700"/>
    </source>
</evidence>
<reference evidence="1" key="1">
    <citation type="submission" date="2021-05" db="EMBL/GenBank/DDBJ databases">
        <authorList>
            <person name="Scholz U."/>
            <person name="Mascher M."/>
            <person name="Fiebig A."/>
        </authorList>
    </citation>
    <scope>NUCLEOTIDE SEQUENCE [LARGE SCALE GENOMIC DNA]</scope>
</reference>
<evidence type="ECO:0000313" key="1">
    <source>
        <dbReference type="EnsemblPlants" id="AVESA.00010b.r2.5CG0912710.1.CDS"/>
    </source>
</evidence>
<keyword evidence="2" id="KW-1185">Reference proteome</keyword>
<protein>
    <submittedName>
        <fullName evidence="1">Uncharacterized protein</fullName>
    </submittedName>
</protein>
<sequence length="178" mass="19152">MAQRDKSAVVVASSSASLSSSYSSAPPAAPSGERWGSAIGNLGELGANVESLQKLLARKTVFVDDDVFSKASLAADQARTIKILDQRVQSLERELDAAISAAARARTEKRQAEAGQRAAEQRAQDVTKELENTSKVFQLHMEELRTKQHEIAKRDSDIKVLEAIIQTLSGKDDGGSSE</sequence>
<dbReference type="EnsemblPlants" id="AVESA.00010b.r2.5CG0912710.1">
    <property type="protein sequence ID" value="AVESA.00010b.r2.5CG0912710.1.CDS"/>
    <property type="gene ID" value="AVESA.00010b.r2.5CG0912710"/>
</dbReference>
<name>A0ACD5Y588_AVESA</name>